<comment type="caution">
    <text evidence="2">The sequence shown here is derived from an EMBL/GenBank/DDBJ whole genome shotgun (WGS) entry which is preliminary data.</text>
</comment>
<dbReference type="EMBL" id="JBHSGI010000024">
    <property type="protein sequence ID" value="MFC4669776.1"/>
    <property type="molecule type" value="Genomic_DNA"/>
</dbReference>
<evidence type="ECO:0000313" key="2">
    <source>
        <dbReference type="EMBL" id="MFC4669776.1"/>
    </source>
</evidence>
<organism evidence="2 3">
    <name type="scientific">Seohaeicola nanhaiensis</name>
    <dbReference type="NCBI Taxonomy" id="1387282"/>
    <lineage>
        <taxon>Bacteria</taxon>
        <taxon>Pseudomonadati</taxon>
        <taxon>Pseudomonadota</taxon>
        <taxon>Alphaproteobacteria</taxon>
        <taxon>Rhodobacterales</taxon>
        <taxon>Roseobacteraceae</taxon>
        <taxon>Seohaeicola</taxon>
    </lineage>
</organism>
<accession>A0ABV9KIK5</accession>
<gene>
    <name evidence="2" type="ORF">ACFO5X_14525</name>
</gene>
<keyword evidence="1" id="KW-0732">Signal</keyword>
<reference evidence="3" key="1">
    <citation type="journal article" date="2019" name="Int. J. Syst. Evol. Microbiol.">
        <title>The Global Catalogue of Microorganisms (GCM) 10K type strain sequencing project: providing services to taxonomists for standard genome sequencing and annotation.</title>
        <authorList>
            <consortium name="The Broad Institute Genomics Platform"/>
            <consortium name="The Broad Institute Genome Sequencing Center for Infectious Disease"/>
            <person name="Wu L."/>
            <person name="Ma J."/>
        </authorList>
    </citation>
    <scope>NUCLEOTIDE SEQUENCE [LARGE SCALE GENOMIC DNA]</scope>
    <source>
        <strain evidence="3">CGMCC 4.7283</strain>
    </source>
</reference>
<protein>
    <recommendedName>
        <fullName evidence="4">DUF922 domain-containing protein</fullName>
    </recommendedName>
</protein>
<feature type="chain" id="PRO_5045849459" description="DUF922 domain-containing protein" evidence="1">
    <location>
        <begin position="23"/>
        <end position="202"/>
    </location>
</feature>
<dbReference type="Proteomes" id="UP001595973">
    <property type="component" value="Unassembled WGS sequence"/>
</dbReference>
<name>A0ABV9KIK5_9RHOB</name>
<evidence type="ECO:0000313" key="3">
    <source>
        <dbReference type="Proteomes" id="UP001595973"/>
    </source>
</evidence>
<feature type="signal peptide" evidence="1">
    <location>
        <begin position="1"/>
        <end position="22"/>
    </location>
</feature>
<evidence type="ECO:0000256" key="1">
    <source>
        <dbReference type="SAM" id="SignalP"/>
    </source>
</evidence>
<dbReference type="RefSeq" id="WP_380718189.1">
    <property type="nucleotide sequence ID" value="NZ_JBHSGI010000024.1"/>
</dbReference>
<keyword evidence="3" id="KW-1185">Reference proteome</keyword>
<proteinExistence type="predicted"/>
<sequence>MISYAFRLLLAVSLALPTTVFAYGDGYDSSSRLRINGSTGGASSGWSSGSNSGGQISAATTNAVIKLLTSGVRGCQRLDKVYRYDCYGQVYGQAAGQLAGNAAYEQARIILSDVERSLSRTVRRNQDRRAPQVRMGSQQFRAIRADALPSAKTEFIAALEQAETRLLRSSAGAGDHHIRIAAALNSNKLLLRSALLFLPLVV</sequence>
<evidence type="ECO:0008006" key="4">
    <source>
        <dbReference type="Google" id="ProtNLM"/>
    </source>
</evidence>